<name>A0AAD8MNY2_9APIA</name>
<protein>
    <submittedName>
        <fullName evidence="2">Uncharacterized protein</fullName>
    </submittedName>
</protein>
<comment type="caution">
    <text evidence="2">The sequence shown here is derived from an EMBL/GenBank/DDBJ whole genome shotgun (WGS) entry which is preliminary data.</text>
</comment>
<keyword evidence="3" id="KW-1185">Reference proteome</keyword>
<evidence type="ECO:0000313" key="3">
    <source>
        <dbReference type="Proteomes" id="UP001237642"/>
    </source>
</evidence>
<gene>
    <name evidence="2" type="ORF">POM88_026218</name>
</gene>
<proteinExistence type="predicted"/>
<evidence type="ECO:0000256" key="1">
    <source>
        <dbReference type="SAM" id="MobiDB-lite"/>
    </source>
</evidence>
<feature type="region of interest" description="Disordered" evidence="1">
    <location>
        <begin position="171"/>
        <end position="209"/>
    </location>
</feature>
<reference evidence="2" key="1">
    <citation type="submission" date="2023-02" db="EMBL/GenBank/DDBJ databases">
        <title>Genome of toxic invasive species Heracleum sosnowskyi carries increased number of genes despite the absence of recent whole-genome duplications.</title>
        <authorList>
            <person name="Schelkunov M."/>
            <person name="Shtratnikova V."/>
            <person name="Makarenko M."/>
            <person name="Klepikova A."/>
            <person name="Omelchenko D."/>
            <person name="Novikova G."/>
            <person name="Obukhova E."/>
            <person name="Bogdanov V."/>
            <person name="Penin A."/>
            <person name="Logacheva M."/>
        </authorList>
    </citation>
    <scope>NUCLEOTIDE SEQUENCE</scope>
    <source>
        <strain evidence="2">Hsosn_3</strain>
        <tissue evidence="2">Leaf</tissue>
    </source>
</reference>
<accession>A0AAD8MNY2</accession>
<organism evidence="2 3">
    <name type="scientific">Heracleum sosnowskyi</name>
    <dbReference type="NCBI Taxonomy" id="360622"/>
    <lineage>
        <taxon>Eukaryota</taxon>
        <taxon>Viridiplantae</taxon>
        <taxon>Streptophyta</taxon>
        <taxon>Embryophyta</taxon>
        <taxon>Tracheophyta</taxon>
        <taxon>Spermatophyta</taxon>
        <taxon>Magnoliopsida</taxon>
        <taxon>eudicotyledons</taxon>
        <taxon>Gunneridae</taxon>
        <taxon>Pentapetalae</taxon>
        <taxon>asterids</taxon>
        <taxon>campanulids</taxon>
        <taxon>Apiales</taxon>
        <taxon>Apiaceae</taxon>
        <taxon>Apioideae</taxon>
        <taxon>apioid superclade</taxon>
        <taxon>Tordylieae</taxon>
        <taxon>Tordyliinae</taxon>
        <taxon>Heracleum</taxon>
    </lineage>
</organism>
<feature type="compositionally biased region" description="Basic and acidic residues" evidence="1">
    <location>
        <begin position="171"/>
        <end position="195"/>
    </location>
</feature>
<dbReference type="Proteomes" id="UP001237642">
    <property type="component" value="Unassembled WGS sequence"/>
</dbReference>
<dbReference type="AlphaFoldDB" id="A0AAD8MNY2"/>
<evidence type="ECO:0000313" key="2">
    <source>
        <dbReference type="EMBL" id="KAK1379474.1"/>
    </source>
</evidence>
<reference evidence="2" key="2">
    <citation type="submission" date="2023-05" db="EMBL/GenBank/DDBJ databases">
        <authorList>
            <person name="Schelkunov M.I."/>
        </authorList>
    </citation>
    <scope>NUCLEOTIDE SEQUENCE</scope>
    <source>
        <strain evidence="2">Hsosn_3</strain>
        <tissue evidence="2">Leaf</tissue>
    </source>
</reference>
<dbReference type="EMBL" id="JAUIZM010000006">
    <property type="protein sequence ID" value="KAK1379474.1"/>
    <property type="molecule type" value="Genomic_DNA"/>
</dbReference>
<feature type="compositionally biased region" description="Acidic residues" evidence="1">
    <location>
        <begin position="196"/>
        <end position="209"/>
    </location>
</feature>
<sequence>MGCITRSKVLKIRELLNNGCVLTGFIDGSWKLDSNGEIVAGIGGLIMDHEGTKRLEFIGPVKVRDALHAEWEVLRMSLQPFLIVLVVKMEEGNINVNARWIMPPKGMIKINVHSFFSDQQLPNGNYSANWKTMVRIKRPFGRIMEIWNSDRGLGEIEPRFEVVLEEDINRDLTDGDVENPKEEPGVAEAESRGENDDLGEQEDLEGMDM</sequence>